<sequence>MLRAAYARTRLAREEKLGVADNDEQWANSSTSDWGGNEGWGTGEGWESGKWYIDTAEATQCGRHQWEICPSLEITHGEEISPLLLPVHLGYPKIVPLHLNIILFWCKDTKKTQSNHRYGKAKCNESKTRPQKKKKKGRRRRRLQNNAKKEIEFYSSSEYRASLGPGTYTSRRMKARSFLTLRDPMMSACPRCSVRIWSIASILYFDETCLSAKYLLTPAMAHCLMGGCAAGLSTPIREKASTASISDRRRGEDASLGKFTRRLADCVGRGVDAEGVGRGVTGVWLGDFHALPDCVGRGIDVAGVRRGVDGLGREDNKVPRDADAGEGDGEDATAEDEGSVIFFAIFFAGVAERGTAGGTGAGQPALNCLEKTEGKRSKRYPLAGKDPADGPVGHHVQLVSFGTKGEWVFPPTFVPVGLVERANDQMGEDFVLDFVPHELLFLRLELPDHSHCRVHSRKLQAATPAERVKMVNQLQGGLPNKLAPYQKTVLTEEQAEEMHDILDFYTAAALLGFEHNDGEGVEHCWAALMPGSTIANKFVHLVQKGVYKPKERQSKYLHRSVPAIQASQRCQFLVLSGFGAALL</sequence>
<dbReference type="Proteomes" id="UP001218218">
    <property type="component" value="Unassembled WGS sequence"/>
</dbReference>
<feature type="compositionally biased region" description="Acidic residues" evidence="1">
    <location>
        <begin position="324"/>
        <end position="333"/>
    </location>
</feature>
<reference evidence="2" key="1">
    <citation type="submission" date="2023-03" db="EMBL/GenBank/DDBJ databases">
        <title>Massive genome expansion in bonnet fungi (Mycena s.s.) driven by repeated elements and novel gene families across ecological guilds.</title>
        <authorList>
            <consortium name="Lawrence Berkeley National Laboratory"/>
            <person name="Harder C.B."/>
            <person name="Miyauchi S."/>
            <person name="Viragh M."/>
            <person name="Kuo A."/>
            <person name="Thoen E."/>
            <person name="Andreopoulos B."/>
            <person name="Lu D."/>
            <person name="Skrede I."/>
            <person name="Drula E."/>
            <person name="Henrissat B."/>
            <person name="Morin E."/>
            <person name="Kohler A."/>
            <person name="Barry K."/>
            <person name="LaButti K."/>
            <person name="Morin E."/>
            <person name="Salamov A."/>
            <person name="Lipzen A."/>
            <person name="Mereny Z."/>
            <person name="Hegedus B."/>
            <person name="Baldrian P."/>
            <person name="Stursova M."/>
            <person name="Weitz H."/>
            <person name="Taylor A."/>
            <person name="Grigoriev I.V."/>
            <person name="Nagy L.G."/>
            <person name="Martin F."/>
            <person name="Kauserud H."/>
        </authorList>
    </citation>
    <scope>NUCLEOTIDE SEQUENCE</scope>
    <source>
        <strain evidence="2">CBHHK002</strain>
    </source>
</reference>
<organism evidence="2 3">
    <name type="scientific">Mycena albidolilacea</name>
    <dbReference type="NCBI Taxonomy" id="1033008"/>
    <lineage>
        <taxon>Eukaryota</taxon>
        <taxon>Fungi</taxon>
        <taxon>Dikarya</taxon>
        <taxon>Basidiomycota</taxon>
        <taxon>Agaricomycotina</taxon>
        <taxon>Agaricomycetes</taxon>
        <taxon>Agaricomycetidae</taxon>
        <taxon>Agaricales</taxon>
        <taxon>Marasmiineae</taxon>
        <taxon>Mycenaceae</taxon>
        <taxon>Mycena</taxon>
    </lineage>
</organism>
<evidence type="ECO:0000313" key="2">
    <source>
        <dbReference type="EMBL" id="KAJ7328291.1"/>
    </source>
</evidence>
<name>A0AAD6ZLR6_9AGAR</name>
<feature type="compositionally biased region" description="Basic residues" evidence="1">
    <location>
        <begin position="129"/>
        <end position="143"/>
    </location>
</feature>
<feature type="compositionally biased region" description="Basic and acidic residues" evidence="1">
    <location>
        <begin position="310"/>
        <end position="323"/>
    </location>
</feature>
<dbReference type="AlphaFoldDB" id="A0AAD6ZLR6"/>
<gene>
    <name evidence="2" type="ORF">DFH08DRAFT_815796</name>
</gene>
<evidence type="ECO:0000313" key="3">
    <source>
        <dbReference type="Proteomes" id="UP001218218"/>
    </source>
</evidence>
<comment type="caution">
    <text evidence="2">The sequence shown here is derived from an EMBL/GenBank/DDBJ whole genome shotgun (WGS) entry which is preliminary data.</text>
</comment>
<accession>A0AAD6ZLR6</accession>
<feature type="region of interest" description="Disordered" evidence="1">
    <location>
        <begin position="116"/>
        <end position="143"/>
    </location>
</feature>
<proteinExistence type="predicted"/>
<dbReference type="EMBL" id="JARIHO010000039">
    <property type="protein sequence ID" value="KAJ7328291.1"/>
    <property type="molecule type" value="Genomic_DNA"/>
</dbReference>
<evidence type="ECO:0000256" key="1">
    <source>
        <dbReference type="SAM" id="MobiDB-lite"/>
    </source>
</evidence>
<protein>
    <submittedName>
        <fullName evidence="2">Uncharacterized protein</fullName>
    </submittedName>
</protein>
<keyword evidence="3" id="KW-1185">Reference proteome</keyword>
<feature type="region of interest" description="Disordered" evidence="1">
    <location>
        <begin position="310"/>
        <end position="333"/>
    </location>
</feature>